<dbReference type="GO" id="GO:0005739">
    <property type="term" value="C:mitochondrion"/>
    <property type="evidence" value="ECO:0007669"/>
    <property type="project" value="UniProtKB-SubCell"/>
</dbReference>
<reference evidence="1 2" key="1">
    <citation type="submission" date="2014-11" db="EMBL/GenBank/DDBJ databases">
        <title>Genetic blueprint of the zoonotic pathogen Toxocara canis.</title>
        <authorList>
            <person name="Zhu X.-Q."/>
            <person name="Korhonen P.K."/>
            <person name="Cai H."/>
            <person name="Young N.D."/>
            <person name="Nejsum P."/>
            <person name="von Samson-Himmelstjerna G."/>
            <person name="Boag P.R."/>
            <person name="Tan P."/>
            <person name="Li Q."/>
            <person name="Min J."/>
            <person name="Yang Y."/>
            <person name="Wang X."/>
            <person name="Fang X."/>
            <person name="Hall R.S."/>
            <person name="Hofmann A."/>
            <person name="Sternberg P.W."/>
            <person name="Jex A.R."/>
            <person name="Gasser R.B."/>
        </authorList>
    </citation>
    <scope>NUCLEOTIDE SEQUENCE [LARGE SCALE GENOMIC DNA]</scope>
    <source>
        <strain evidence="1">PN_DK_2014</strain>
    </source>
</reference>
<keyword evidence="1" id="KW-0689">Ribosomal protein</keyword>
<comment type="caution">
    <text evidence="1">The sequence shown here is derived from an EMBL/GenBank/DDBJ whole genome shotgun (WGS) entry which is preliminary data.</text>
</comment>
<keyword evidence="2" id="KW-1185">Reference proteome</keyword>
<dbReference type="EMBL" id="JPKZ01001038">
    <property type="protein sequence ID" value="KHN84192.1"/>
    <property type="molecule type" value="Genomic_DNA"/>
</dbReference>
<evidence type="ECO:0000313" key="1">
    <source>
        <dbReference type="EMBL" id="KHN84192.1"/>
    </source>
</evidence>
<dbReference type="InterPro" id="IPR019338">
    <property type="entry name" value="Ribosomal_bL35m"/>
</dbReference>
<dbReference type="PANTHER" id="PTHR15909:SF0">
    <property type="entry name" value="LARGE RIBOSOMAL SUBUNIT PROTEIN BL35M"/>
    <property type="match status" value="1"/>
</dbReference>
<dbReference type="GO" id="GO:1990904">
    <property type="term" value="C:ribonucleoprotein complex"/>
    <property type="evidence" value="ECO:0007669"/>
    <property type="project" value="UniProtKB-KW"/>
</dbReference>
<sequence>MQVYALRRTLLLGPFQCSSSFAQPQRGIARIPHWEYHIRFDPKEGRKRPCQDVLDRFKRLNNGMWIRAHPGRTKLRYTKDDVFQKTSMYYETCTKEQCWMLDRMMTPFWLRPKYYVNDPFEAYHVRHGIRSPRVDEKGRFLRERPKILLEDSIADQYFRDRFVVTDELILSAMHSFV</sequence>
<dbReference type="AlphaFoldDB" id="A0A0B2VS30"/>
<evidence type="ECO:0000313" key="2">
    <source>
        <dbReference type="Proteomes" id="UP000031036"/>
    </source>
</evidence>
<gene>
    <name evidence="1" type="primary">mrpl-35</name>
    <name evidence="1" type="ORF">Tcan_09528</name>
</gene>
<protein>
    <submittedName>
        <fullName evidence="1">Putative 39S ribosomal protein L35, mitochondrial</fullName>
    </submittedName>
</protein>
<dbReference type="Proteomes" id="UP000031036">
    <property type="component" value="Unassembled WGS sequence"/>
</dbReference>
<keyword evidence="1" id="KW-0687">Ribonucleoprotein</keyword>
<dbReference type="OMA" id="ARIPHWE"/>
<proteinExistence type="predicted"/>
<accession>A0A0B2VS30</accession>
<dbReference type="PANTHER" id="PTHR15909">
    <property type="entry name" value="39S RIBOSOMAL PROTEIN L35, MITOCHONDRIAL"/>
    <property type="match status" value="1"/>
</dbReference>
<dbReference type="GO" id="GO:0005840">
    <property type="term" value="C:ribosome"/>
    <property type="evidence" value="ECO:0007669"/>
    <property type="project" value="UniProtKB-KW"/>
</dbReference>
<organism evidence="1 2">
    <name type="scientific">Toxocara canis</name>
    <name type="common">Canine roundworm</name>
    <dbReference type="NCBI Taxonomy" id="6265"/>
    <lineage>
        <taxon>Eukaryota</taxon>
        <taxon>Metazoa</taxon>
        <taxon>Ecdysozoa</taxon>
        <taxon>Nematoda</taxon>
        <taxon>Chromadorea</taxon>
        <taxon>Rhabditida</taxon>
        <taxon>Spirurina</taxon>
        <taxon>Ascaridomorpha</taxon>
        <taxon>Ascaridoidea</taxon>
        <taxon>Toxocaridae</taxon>
        <taxon>Toxocara</taxon>
    </lineage>
</organism>
<name>A0A0B2VS30_TOXCA</name>
<dbReference type="STRING" id="6265.A0A0B2VS30"/>
<dbReference type="OrthoDB" id="5847109at2759"/>